<name>A0A495MKZ9_9FLAO</name>
<keyword evidence="1" id="KW-0732">Signal</keyword>
<dbReference type="PANTHER" id="PTHR32060:SF30">
    <property type="entry name" value="CARBOXY-TERMINAL PROCESSING PROTEASE CTPA"/>
    <property type="match status" value="1"/>
</dbReference>
<dbReference type="CDD" id="cd06567">
    <property type="entry name" value="Peptidase_S41"/>
    <property type="match status" value="1"/>
</dbReference>
<feature type="domain" description="Tail specific protease" evidence="2">
    <location>
        <begin position="79"/>
        <end position="301"/>
    </location>
</feature>
<dbReference type="InterPro" id="IPR005151">
    <property type="entry name" value="Tail-specific_protease"/>
</dbReference>
<dbReference type="PANTHER" id="PTHR32060">
    <property type="entry name" value="TAIL-SPECIFIC PROTEASE"/>
    <property type="match status" value="1"/>
</dbReference>
<comment type="caution">
    <text evidence="3">The sequence shown here is derived from an EMBL/GenBank/DDBJ whole genome shotgun (WGS) entry which is preliminary data.</text>
</comment>
<evidence type="ECO:0000313" key="4">
    <source>
        <dbReference type="Proteomes" id="UP000277579"/>
    </source>
</evidence>
<dbReference type="GO" id="GO:0030288">
    <property type="term" value="C:outer membrane-bounded periplasmic space"/>
    <property type="evidence" value="ECO:0007669"/>
    <property type="project" value="TreeGrafter"/>
</dbReference>
<dbReference type="SMART" id="SM00245">
    <property type="entry name" value="TSPc"/>
    <property type="match status" value="1"/>
</dbReference>
<dbReference type="GO" id="GO:0008236">
    <property type="term" value="F:serine-type peptidase activity"/>
    <property type="evidence" value="ECO:0007669"/>
    <property type="project" value="InterPro"/>
</dbReference>
<protein>
    <submittedName>
        <fullName evidence="3">Peptidase S41-like protein</fullName>
    </submittedName>
</protein>
<feature type="signal peptide" evidence="1">
    <location>
        <begin position="1"/>
        <end position="21"/>
    </location>
</feature>
<evidence type="ECO:0000313" key="3">
    <source>
        <dbReference type="EMBL" id="RKS25742.1"/>
    </source>
</evidence>
<keyword evidence="4" id="KW-1185">Reference proteome</keyword>
<dbReference type="EMBL" id="RBLC01000001">
    <property type="protein sequence ID" value="RKS25742.1"/>
    <property type="molecule type" value="Genomic_DNA"/>
</dbReference>
<dbReference type="GO" id="GO:0004175">
    <property type="term" value="F:endopeptidase activity"/>
    <property type="evidence" value="ECO:0007669"/>
    <property type="project" value="TreeGrafter"/>
</dbReference>
<organism evidence="3 4">
    <name type="scientific">Flavobacterium endophyticum</name>
    <dbReference type="NCBI Taxonomy" id="1540163"/>
    <lineage>
        <taxon>Bacteria</taxon>
        <taxon>Pseudomonadati</taxon>
        <taxon>Bacteroidota</taxon>
        <taxon>Flavobacteriia</taxon>
        <taxon>Flavobacteriales</taxon>
        <taxon>Flavobacteriaceae</taxon>
        <taxon>Flavobacterium</taxon>
    </lineage>
</organism>
<accession>A0A495MKZ9</accession>
<dbReference type="GO" id="GO:0007165">
    <property type="term" value="P:signal transduction"/>
    <property type="evidence" value="ECO:0007669"/>
    <property type="project" value="TreeGrafter"/>
</dbReference>
<dbReference type="GO" id="GO:0006508">
    <property type="term" value="P:proteolysis"/>
    <property type="evidence" value="ECO:0007669"/>
    <property type="project" value="InterPro"/>
</dbReference>
<evidence type="ECO:0000259" key="2">
    <source>
        <dbReference type="SMART" id="SM00245"/>
    </source>
</evidence>
<feature type="chain" id="PRO_5019804196" evidence="1">
    <location>
        <begin position="22"/>
        <end position="320"/>
    </location>
</feature>
<dbReference type="RefSeq" id="WP_121375118.1">
    <property type="nucleotide sequence ID" value="NZ_RBLC01000001.1"/>
</dbReference>
<dbReference type="InterPro" id="IPR029045">
    <property type="entry name" value="ClpP/crotonase-like_dom_sf"/>
</dbReference>
<proteinExistence type="predicted"/>
<dbReference type="OrthoDB" id="7314861at2"/>
<dbReference type="Gene3D" id="3.30.750.44">
    <property type="match status" value="1"/>
</dbReference>
<dbReference type="Pfam" id="PF03572">
    <property type="entry name" value="Peptidase_S41"/>
    <property type="match status" value="1"/>
</dbReference>
<gene>
    <name evidence="3" type="ORF">CLV94_0786</name>
</gene>
<dbReference type="Proteomes" id="UP000277579">
    <property type="component" value="Unassembled WGS sequence"/>
</dbReference>
<dbReference type="SUPFAM" id="SSF52096">
    <property type="entry name" value="ClpP/crotonase"/>
    <property type="match status" value="1"/>
</dbReference>
<dbReference type="AlphaFoldDB" id="A0A495MKZ9"/>
<reference evidence="3 4" key="1">
    <citation type="submission" date="2018-10" db="EMBL/GenBank/DDBJ databases">
        <title>Genomic Encyclopedia of Archaeal and Bacterial Type Strains, Phase II (KMG-II): from individual species to whole genera.</title>
        <authorList>
            <person name="Goeker M."/>
        </authorList>
    </citation>
    <scope>NUCLEOTIDE SEQUENCE [LARGE SCALE GENOMIC DNA]</scope>
    <source>
        <strain evidence="3 4">DSM 29537</strain>
    </source>
</reference>
<dbReference type="Gene3D" id="3.90.226.10">
    <property type="entry name" value="2-enoyl-CoA Hydratase, Chain A, domain 1"/>
    <property type="match status" value="1"/>
</dbReference>
<evidence type="ECO:0000256" key="1">
    <source>
        <dbReference type="SAM" id="SignalP"/>
    </source>
</evidence>
<sequence>MKKMIALSLLLLVSLDGYSQADSIKNYVTEALGVMKQYSVNKHRLDWDKLYRTAYDSVKKCKTLRETYPSLVQALHSLEDSHSNFAVPEMVAQYSQRYDFPKAKDSLIAGKYAYITIPPIGNFNKEDWKEYVGLVYEKAARLDKADPEAWIIDLRDNDGGMFHPMYAAIQPFLDKKKVVGDIDPQGKTRYFSYSGGKVFYDGKLDHVFENRLVKLKTASRPIFILTSKKTSSSGEFTAVSFVGQKNVRLVGKNTQGLTSANTEYKLSDGAMLILTVGNLVDRNKKEYKVIGEGITPDILVKGNELQEYVNEIETYLKAKK</sequence>